<dbReference type="GO" id="GO:0015232">
    <property type="term" value="F:heme transmembrane transporter activity"/>
    <property type="evidence" value="ECO:0007669"/>
    <property type="project" value="InterPro"/>
</dbReference>
<evidence type="ECO:0000256" key="10">
    <source>
        <dbReference type="SAM" id="Phobius"/>
    </source>
</evidence>
<keyword evidence="14" id="KW-1185">Reference proteome</keyword>
<feature type="transmembrane region" description="Helical" evidence="10">
    <location>
        <begin position="274"/>
        <end position="292"/>
    </location>
</feature>
<feature type="transmembrane region" description="Helical" evidence="10">
    <location>
        <begin position="207"/>
        <end position="229"/>
    </location>
</feature>
<dbReference type="AlphaFoldDB" id="A0A501PNA6"/>
<comment type="caution">
    <text evidence="13">The sequence shown here is derived from an EMBL/GenBank/DDBJ whole genome shotgun (WGS) entry which is preliminary data.</text>
</comment>
<dbReference type="InterPro" id="IPR003567">
    <property type="entry name" value="Cyt_c_biogenesis"/>
</dbReference>
<comment type="similarity">
    <text evidence="2">Belongs to the CcmF/CycK/Ccl1/NrfE/CcsA family.</text>
</comment>
<evidence type="ECO:0000256" key="2">
    <source>
        <dbReference type="ARBA" id="ARBA00009186"/>
    </source>
</evidence>
<evidence type="ECO:0000256" key="6">
    <source>
        <dbReference type="ARBA" id="ARBA00022748"/>
    </source>
</evidence>
<dbReference type="Proteomes" id="UP000319148">
    <property type="component" value="Unassembled WGS sequence"/>
</dbReference>
<dbReference type="Pfam" id="PF16327">
    <property type="entry name" value="CcmF_C"/>
    <property type="match status" value="1"/>
</dbReference>
<keyword evidence="6" id="KW-0201">Cytochrome c-type biogenesis</keyword>
<feature type="transmembrane region" description="Helical" evidence="10">
    <location>
        <begin position="394"/>
        <end position="413"/>
    </location>
</feature>
<dbReference type="GO" id="GO:0016829">
    <property type="term" value="F:lyase activity"/>
    <property type="evidence" value="ECO:0007669"/>
    <property type="project" value="UniProtKB-KW"/>
</dbReference>
<keyword evidence="4" id="KW-0997">Cell inner membrane</keyword>
<feature type="domain" description="Cytochrome c assembly protein" evidence="11">
    <location>
        <begin position="89"/>
        <end position="295"/>
    </location>
</feature>
<feature type="transmembrane region" description="Helical" evidence="10">
    <location>
        <begin position="312"/>
        <end position="331"/>
    </location>
</feature>
<dbReference type="Pfam" id="PF01578">
    <property type="entry name" value="Cytochrom_C_asm"/>
    <property type="match status" value="1"/>
</dbReference>
<feature type="transmembrane region" description="Helical" evidence="10">
    <location>
        <begin position="630"/>
        <end position="647"/>
    </location>
</feature>
<evidence type="ECO:0000256" key="3">
    <source>
        <dbReference type="ARBA" id="ARBA00022475"/>
    </source>
</evidence>
<reference evidence="14" key="1">
    <citation type="submission" date="2019-06" db="EMBL/GenBank/DDBJ databases">
        <title>The complete genome of Emcibacter congregatus ZYLT.</title>
        <authorList>
            <person name="Zhao Z."/>
        </authorList>
    </citation>
    <scope>NUCLEOTIDE SEQUENCE [LARGE SCALE GENOMIC DNA]</scope>
    <source>
        <strain evidence="14">MCCC 1A06723</strain>
    </source>
</reference>
<dbReference type="PANTHER" id="PTHR43653">
    <property type="entry name" value="CYTOCHROME C ASSEMBLY PROTEIN-RELATED"/>
    <property type="match status" value="1"/>
</dbReference>
<sequence>MIVETGHFALVLAFALAVVQGVFPLIGASRRDDRLMAVAAPAAYGQFLLVLLAFLALMHAYITSDFSVKNVAINSHTLKPMLYKVAGVWGNHEGSILFWALILALFGGLVALFGRNLPKSLHVRVLAVQGLISVGFYLFLLLTSNPFERVFPVPLEGNGLNPLLQDPGLAFHPPFLYLGYVGLSVAFSFAVAALLEGRVDPAWARWVRPWTLIAWCFLTIGITLGSWWAYYELGWGGWWFWDPVENASFMPWLVATALLHSAIVVEKRDTLKSWTILLAIIAFSFSLLGTFLTRSGVITSVHAFATDPERGVFILIFLLIVIGGSLLLYALRYDRLQPGGLFAPISREGALVMNNMLLTVGAATVLFGTLYPLLLDALTGDKISVGAPYFEITLGSLMIPLVLIMAAGPFLRWKRADLFGVVHRMRLVLFVSLAVMVAGYFIAHHDAGHRPLLTALWLGLGIWLMLGTLAELGERIKLFKVPVMDSVRRLGRQTRASWGMTLGHFGLSVMILGIAVTSSWQSEHLDVLVAGEKIEIGGYELTFNGVRPLAGPNYTSLAGEFTVRDKNGDEVTQLLPESRTYASPPMTTTEAAIYARFFGDLFVAIGEGQGQNAAGQDRWSVRAYYKPLQFWLWGGAMIMVIGGLVSLSDRRFRIGVPAGRKRTAATGKSEGGTAHAT</sequence>
<feature type="transmembrane region" description="Helical" evidence="10">
    <location>
        <begin position="249"/>
        <end position="265"/>
    </location>
</feature>
<evidence type="ECO:0000259" key="11">
    <source>
        <dbReference type="Pfam" id="PF01578"/>
    </source>
</evidence>
<feature type="domain" description="Cytochrome c-type biogenesis protein CcmF C-terminal" evidence="12">
    <location>
        <begin position="315"/>
        <end position="650"/>
    </location>
</feature>
<dbReference type="EMBL" id="VFIY01000005">
    <property type="protein sequence ID" value="TPD61577.1"/>
    <property type="molecule type" value="Genomic_DNA"/>
</dbReference>
<evidence type="ECO:0000256" key="1">
    <source>
        <dbReference type="ARBA" id="ARBA00004429"/>
    </source>
</evidence>
<dbReference type="NCBIfam" id="NF007691">
    <property type="entry name" value="PRK10369.1"/>
    <property type="match status" value="1"/>
</dbReference>
<dbReference type="OrthoDB" id="9761451at2"/>
<dbReference type="InterPro" id="IPR002541">
    <property type="entry name" value="Cyt_c_assembly"/>
</dbReference>
<gene>
    <name evidence="13" type="ORF">FIV46_05040</name>
</gene>
<dbReference type="RefSeq" id="WP_139939038.1">
    <property type="nucleotide sequence ID" value="NZ_JBHSYP010000003.1"/>
</dbReference>
<feature type="transmembrane region" description="Helical" evidence="10">
    <location>
        <begin position="494"/>
        <end position="516"/>
    </location>
</feature>
<evidence type="ECO:0000313" key="14">
    <source>
        <dbReference type="Proteomes" id="UP000319148"/>
    </source>
</evidence>
<feature type="transmembrane region" description="Helical" evidence="10">
    <location>
        <begin position="6"/>
        <end position="26"/>
    </location>
</feature>
<feature type="transmembrane region" description="Helical" evidence="10">
    <location>
        <begin position="121"/>
        <end position="142"/>
    </location>
</feature>
<keyword evidence="7 10" id="KW-1133">Transmembrane helix</keyword>
<dbReference type="PRINTS" id="PR01411">
    <property type="entry name" value="CCMFBIOGNSIS"/>
</dbReference>
<keyword evidence="3" id="KW-1003">Cell membrane</keyword>
<dbReference type="PRINTS" id="PR01410">
    <property type="entry name" value="CCBIOGENESIS"/>
</dbReference>
<dbReference type="GO" id="GO:0017004">
    <property type="term" value="P:cytochrome complex assembly"/>
    <property type="evidence" value="ECO:0007669"/>
    <property type="project" value="UniProtKB-KW"/>
</dbReference>
<dbReference type="PANTHER" id="PTHR43653:SF1">
    <property type="entry name" value="CYTOCHROME C-TYPE BIOGENESIS PROTEIN CCMF"/>
    <property type="match status" value="1"/>
</dbReference>
<proteinExistence type="inferred from homology"/>
<evidence type="ECO:0000256" key="8">
    <source>
        <dbReference type="ARBA" id="ARBA00023136"/>
    </source>
</evidence>
<keyword evidence="5 10" id="KW-0812">Transmembrane</keyword>
<dbReference type="GO" id="GO:0005886">
    <property type="term" value="C:plasma membrane"/>
    <property type="evidence" value="ECO:0007669"/>
    <property type="project" value="UniProtKB-SubCell"/>
</dbReference>
<dbReference type="GO" id="GO:0020037">
    <property type="term" value="F:heme binding"/>
    <property type="evidence" value="ECO:0007669"/>
    <property type="project" value="InterPro"/>
</dbReference>
<feature type="transmembrane region" description="Helical" evidence="10">
    <location>
        <begin position="455"/>
        <end position="473"/>
    </location>
</feature>
<feature type="transmembrane region" description="Helical" evidence="10">
    <location>
        <begin position="352"/>
        <end position="374"/>
    </location>
</feature>
<accession>A0A501PNA6</accession>
<feature type="transmembrane region" description="Helical" evidence="10">
    <location>
        <begin position="175"/>
        <end position="195"/>
    </location>
</feature>
<evidence type="ECO:0000256" key="9">
    <source>
        <dbReference type="ARBA" id="ARBA00037230"/>
    </source>
</evidence>
<comment type="function">
    <text evidence="9">Required for the biogenesis of c-type cytochromes. Possible subunit of a heme lyase.</text>
</comment>
<feature type="transmembrane region" description="Helical" evidence="10">
    <location>
        <begin position="38"/>
        <end position="62"/>
    </location>
</feature>
<evidence type="ECO:0000256" key="7">
    <source>
        <dbReference type="ARBA" id="ARBA00022989"/>
    </source>
</evidence>
<dbReference type="InterPro" id="IPR003568">
    <property type="entry name" value="Cyt_c_biogenesis_CcmF"/>
</dbReference>
<protein>
    <submittedName>
        <fullName evidence="13">Heme lyase CcmF/NrfE family subunit</fullName>
    </submittedName>
</protein>
<organism evidence="13 14">
    <name type="scientific">Emcibacter nanhaiensis</name>
    <dbReference type="NCBI Taxonomy" id="1505037"/>
    <lineage>
        <taxon>Bacteria</taxon>
        <taxon>Pseudomonadati</taxon>
        <taxon>Pseudomonadota</taxon>
        <taxon>Alphaproteobacteria</taxon>
        <taxon>Emcibacterales</taxon>
        <taxon>Emcibacteraceae</taxon>
        <taxon>Emcibacter</taxon>
    </lineage>
</organism>
<comment type="subcellular location">
    <subcellularLocation>
        <location evidence="1">Cell inner membrane</location>
        <topology evidence="1">Multi-pass membrane protein</topology>
    </subcellularLocation>
</comment>
<name>A0A501PNA6_9PROT</name>
<evidence type="ECO:0000256" key="4">
    <source>
        <dbReference type="ARBA" id="ARBA00022519"/>
    </source>
</evidence>
<keyword evidence="8 10" id="KW-0472">Membrane</keyword>
<dbReference type="InterPro" id="IPR032523">
    <property type="entry name" value="CcmF_C"/>
</dbReference>
<keyword evidence="13" id="KW-0456">Lyase</keyword>
<evidence type="ECO:0000313" key="13">
    <source>
        <dbReference type="EMBL" id="TPD61577.1"/>
    </source>
</evidence>
<feature type="transmembrane region" description="Helical" evidence="10">
    <location>
        <begin position="96"/>
        <end position="114"/>
    </location>
</feature>
<dbReference type="NCBIfam" id="TIGR00353">
    <property type="entry name" value="nrfE"/>
    <property type="match status" value="1"/>
</dbReference>
<evidence type="ECO:0000259" key="12">
    <source>
        <dbReference type="Pfam" id="PF16327"/>
    </source>
</evidence>
<feature type="transmembrane region" description="Helical" evidence="10">
    <location>
        <begin position="425"/>
        <end position="443"/>
    </location>
</feature>
<evidence type="ECO:0000256" key="5">
    <source>
        <dbReference type="ARBA" id="ARBA00022692"/>
    </source>
</evidence>